<evidence type="ECO:0000256" key="3">
    <source>
        <dbReference type="ARBA" id="ARBA00023163"/>
    </source>
</evidence>
<protein>
    <submittedName>
        <fullName evidence="6">TetR family transcriptional regulator</fullName>
    </submittedName>
</protein>
<sequence>MLLPDPFDPKASAAERIINSAQQLFYQNGIRATGVDKIIANAGVTKVTFYRHFAAKDDLVLTFLRRRHLRWMDGFQSTLEQALCDAPFYRALPAALLSWFREESFRGCAFINVATELADTLPAALEIVQQHKQAMQSEITRHLPAHQQLTAETIAMLVDGAVVQVQIGKDAEKIVRQLELALGVILGA</sequence>
<keyword evidence="3" id="KW-0804">Transcription</keyword>
<dbReference type="PRINTS" id="PR00455">
    <property type="entry name" value="HTHTETR"/>
</dbReference>
<accession>A0A443IB61</accession>
<evidence type="ECO:0000313" key="7">
    <source>
        <dbReference type="Proteomes" id="UP000288794"/>
    </source>
</evidence>
<reference evidence="6 7" key="1">
    <citation type="submission" date="2014-04" db="EMBL/GenBank/DDBJ databases">
        <title>Draft genome sequence of Pantoea beijingensis strain LMG 27579, an emerging pathogen to Pleurotus eryngii with potential industrial application.</title>
        <authorList>
            <person name="Xu F."/>
            <person name="Liu Y."/>
            <person name="Wang S."/>
            <person name="Yin Y."/>
            <person name="Ma Y."/>
            <person name="Zhao S."/>
            <person name="Rong C."/>
        </authorList>
    </citation>
    <scope>NUCLEOTIDE SEQUENCE [LARGE SCALE GENOMIC DNA]</scope>
    <source>
        <strain evidence="6 7">LMG 27579</strain>
    </source>
</reference>
<dbReference type="EMBL" id="JMEE01000038">
    <property type="protein sequence ID" value="RWR01329.1"/>
    <property type="molecule type" value="Genomic_DNA"/>
</dbReference>
<dbReference type="PROSITE" id="PS50977">
    <property type="entry name" value="HTH_TETR_2"/>
    <property type="match status" value="1"/>
</dbReference>
<dbReference type="AlphaFoldDB" id="A0A443IB61"/>
<name>A0A443IB61_9GAMM</name>
<feature type="domain" description="HTH tetR-type" evidence="5">
    <location>
        <begin position="11"/>
        <end position="71"/>
    </location>
</feature>
<evidence type="ECO:0000256" key="4">
    <source>
        <dbReference type="PROSITE-ProRule" id="PRU00335"/>
    </source>
</evidence>
<feature type="DNA-binding region" description="H-T-H motif" evidence="4">
    <location>
        <begin position="34"/>
        <end position="53"/>
    </location>
</feature>
<keyword evidence="1" id="KW-0805">Transcription regulation</keyword>
<dbReference type="InterPro" id="IPR001647">
    <property type="entry name" value="HTH_TetR"/>
</dbReference>
<evidence type="ECO:0000256" key="2">
    <source>
        <dbReference type="ARBA" id="ARBA00023125"/>
    </source>
</evidence>
<dbReference type="SUPFAM" id="SSF48498">
    <property type="entry name" value="Tetracyclin repressor-like, C-terminal domain"/>
    <property type="match status" value="1"/>
</dbReference>
<keyword evidence="2 4" id="KW-0238">DNA-binding</keyword>
<evidence type="ECO:0000256" key="1">
    <source>
        <dbReference type="ARBA" id="ARBA00023015"/>
    </source>
</evidence>
<dbReference type="Pfam" id="PF00440">
    <property type="entry name" value="TetR_N"/>
    <property type="match status" value="1"/>
</dbReference>
<comment type="caution">
    <text evidence="6">The sequence shown here is derived from an EMBL/GenBank/DDBJ whole genome shotgun (WGS) entry which is preliminary data.</text>
</comment>
<gene>
    <name evidence="6" type="ORF">ED28_14455</name>
</gene>
<organism evidence="6 7">
    <name type="scientific">[Pantoea] beijingensis</name>
    <dbReference type="NCBI Taxonomy" id="1324864"/>
    <lineage>
        <taxon>Bacteria</taxon>
        <taxon>Pseudomonadati</taxon>
        <taxon>Pseudomonadota</taxon>
        <taxon>Gammaproteobacteria</taxon>
        <taxon>Enterobacterales</taxon>
        <taxon>Erwiniaceae</taxon>
        <taxon>Erwinia</taxon>
    </lineage>
</organism>
<dbReference type="PANTHER" id="PTHR47506">
    <property type="entry name" value="TRANSCRIPTIONAL REGULATORY PROTEIN"/>
    <property type="match status" value="1"/>
</dbReference>
<evidence type="ECO:0000259" key="5">
    <source>
        <dbReference type="PROSITE" id="PS50977"/>
    </source>
</evidence>
<dbReference type="PANTHER" id="PTHR47506:SF1">
    <property type="entry name" value="HTH-TYPE TRANSCRIPTIONAL REGULATOR YJDC"/>
    <property type="match status" value="1"/>
</dbReference>
<dbReference type="RefSeq" id="WP_128178757.1">
    <property type="nucleotide sequence ID" value="NZ_CP071409.1"/>
</dbReference>
<dbReference type="SUPFAM" id="SSF46689">
    <property type="entry name" value="Homeodomain-like"/>
    <property type="match status" value="1"/>
</dbReference>
<evidence type="ECO:0000313" key="6">
    <source>
        <dbReference type="EMBL" id="RWR01329.1"/>
    </source>
</evidence>
<dbReference type="InterPro" id="IPR009057">
    <property type="entry name" value="Homeodomain-like_sf"/>
</dbReference>
<dbReference type="Proteomes" id="UP000288794">
    <property type="component" value="Unassembled WGS sequence"/>
</dbReference>
<dbReference type="InterPro" id="IPR036271">
    <property type="entry name" value="Tet_transcr_reg_TetR-rel_C_sf"/>
</dbReference>
<dbReference type="Gene3D" id="1.10.357.10">
    <property type="entry name" value="Tetracycline Repressor, domain 2"/>
    <property type="match status" value="1"/>
</dbReference>
<keyword evidence="7" id="KW-1185">Reference proteome</keyword>
<proteinExistence type="predicted"/>
<dbReference type="GO" id="GO:0003677">
    <property type="term" value="F:DNA binding"/>
    <property type="evidence" value="ECO:0007669"/>
    <property type="project" value="UniProtKB-UniRule"/>
</dbReference>